<feature type="signal peptide" evidence="1">
    <location>
        <begin position="1"/>
        <end position="20"/>
    </location>
</feature>
<dbReference type="InterPro" id="IPR010752">
    <property type="entry name" value="DUF1329"/>
</dbReference>
<evidence type="ECO:0008006" key="4">
    <source>
        <dbReference type="Google" id="ProtNLM"/>
    </source>
</evidence>
<evidence type="ECO:0000256" key="1">
    <source>
        <dbReference type="SAM" id="SignalP"/>
    </source>
</evidence>
<evidence type="ECO:0000313" key="3">
    <source>
        <dbReference type="Proteomes" id="UP000077748"/>
    </source>
</evidence>
<sequence length="449" mass="49913">MRNWKLGLTTLGLAAAVSMAAAGAAAEETTAFGAIKGGNADGSIPAYTGGITTPPAGYKGGGDYIDPYAADKPLYSITKQNLAQYKDQLTPGTQALFDRFDGYRIDVYPTHRSMHWPDAVLKATAEHAGQAKLGGDVEGDRIENAFAGVPFPAPKTGYEAMWNRYFTYIPYLELTAGSYMIDANGNISDLSQGTMHKANVMYEPQLQNADNAGLTDMANIVTSAPVNVAGYAQLRKERLDYGSGGTLAWFYDPSQRRVRVAPNYTYDIPSSAFGGTQFYDEVFLFSGRMDRFNYKLVGRQEMILPYNSYKTLQANYKDVLGKKYLNPDFIRWEKHRVWVVEADLKPDARHAYQKRRYFLDEDSWLVLATEGYDHGGALYRVGYTYPVFEYTGLGGVSNGSYSFYDFNRGNYAFTWLGKNSGQPAEVKFYKDVRLPAMFTPRGIAATATR</sequence>
<proteinExistence type="predicted"/>
<dbReference type="CDD" id="cd16329">
    <property type="entry name" value="LolA_like"/>
    <property type="match status" value="1"/>
</dbReference>
<protein>
    <recommendedName>
        <fullName evidence="4">DUF1329 domain-containing protein</fullName>
    </recommendedName>
</protein>
<accession>A0A1A9KJ47</accession>
<dbReference type="EMBL" id="CP015878">
    <property type="protein sequence ID" value="ANI17499.1"/>
    <property type="molecule type" value="Genomic_DNA"/>
</dbReference>
<dbReference type="Pfam" id="PF07044">
    <property type="entry name" value="DUF1329"/>
    <property type="match status" value="1"/>
</dbReference>
<dbReference type="AlphaFoldDB" id="A0A1A9KJ47"/>
<dbReference type="Gene3D" id="2.50.20.10">
    <property type="entry name" value="Lipoprotein localisation LolA/LolB/LppX"/>
    <property type="match status" value="1"/>
</dbReference>
<organism evidence="2 3">
    <name type="scientific">Pseudomonas citronellolis</name>
    <dbReference type="NCBI Taxonomy" id="53408"/>
    <lineage>
        <taxon>Bacteria</taxon>
        <taxon>Pseudomonadati</taxon>
        <taxon>Pseudomonadota</taxon>
        <taxon>Gammaproteobacteria</taxon>
        <taxon>Pseudomonadales</taxon>
        <taxon>Pseudomonadaceae</taxon>
        <taxon>Pseudomonas</taxon>
    </lineage>
</organism>
<feature type="chain" id="PRO_5008391801" description="DUF1329 domain-containing protein" evidence="1">
    <location>
        <begin position="21"/>
        <end position="449"/>
    </location>
</feature>
<keyword evidence="1" id="KW-0732">Signal</keyword>
<evidence type="ECO:0000313" key="2">
    <source>
        <dbReference type="EMBL" id="ANI17499.1"/>
    </source>
</evidence>
<gene>
    <name evidence="2" type="ORF">A9C11_27500</name>
</gene>
<name>A0A1A9KJ47_9PSED</name>
<reference evidence="2 3" key="1">
    <citation type="submission" date="2016-05" db="EMBL/GenBank/DDBJ databases">
        <title>Genome Sequence of Pseudomonas citronellolis Strain SJTE-3, an Estrogens and Persistent Organic Pollutants degradation strain.</title>
        <authorList>
            <person name="Liang R."/>
        </authorList>
    </citation>
    <scope>NUCLEOTIDE SEQUENCE [LARGE SCALE GENOMIC DNA]</scope>
    <source>
        <strain evidence="2 3">SJTE-3</strain>
    </source>
</reference>
<dbReference type="Proteomes" id="UP000077748">
    <property type="component" value="Chromosome"/>
</dbReference>